<organism evidence="2 3">
    <name type="scientific">Litoreibacter janthinus</name>
    <dbReference type="NCBI Taxonomy" id="670154"/>
    <lineage>
        <taxon>Bacteria</taxon>
        <taxon>Pseudomonadati</taxon>
        <taxon>Pseudomonadota</taxon>
        <taxon>Alphaproteobacteria</taxon>
        <taxon>Rhodobacterales</taxon>
        <taxon>Roseobacteraceae</taxon>
        <taxon>Litoreibacter</taxon>
    </lineage>
</organism>
<dbReference type="AlphaFoldDB" id="A0A1I6HZY7"/>
<protein>
    <submittedName>
        <fullName evidence="2">Uncharacterized protein</fullName>
    </submittedName>
</protein>
<evidence type="ECO:0000256" key="1">
    <source>
        <dbReference type="SAM" id="SignalP"/>
    </source>
</evidence>
<gene>
    <name evidence="2" type="ORF">SAMN04488002_3633</name>
</gene>
<reference evidence="3" key="1">
    <citation type="submission" date="2016-10" db="EMBL/GenBank/DDBJ databases">
        <authorList>
            <person name="Varghese N."/>
            <person name="Submissions S."/>
        </authorList>
    </citation>
    <scope>NUCLEOTIDE SEQUENCE [LARGE SCALE GENOMIC DNA]</scope>
    <source>
        <strain evidence="3">DSM 26921</strain>
    </source>
</reference>
<dbReference type="RefSeq" id="WP_090219705.1">
    <property type="nucleotide sequence ID" value="NZ_FOYO01000001.1"/>
</dbReference>
<evidence type="ECO:0000313" key="3">
    <source>
        <dbReference type="Proteomes" id="UP000199658"/>
    </source>
</evidence>
<feature type="signal peptide" evidence="1">
    <location>
        <begin position="1"/>
        <end position="20"/>
    </location>
</feature>
<keyword evidence="3" id="KW-1185">Reference proteome</keyword>
<name>A0A1I6HZY7_9RHOB</name>
<proteinExistence type="predicted"/>
<dbReference type="STRING" id="670154.SAMN04488002_3633"/>
<feature type="chain" id="PRO_5011734063" evidence="1">
    <location>
        <begin position="21"/>
        <end position="231"/>
    </location>
</feature>
<evidence type="ECO:0000313" key="2">
    <source>
        <dbReference type="EMBL" id="SFR60013.1"/>
    </source>
</evidence>
<keyword evidence="1" id="KW-0732">Signal</keyword>
<sequence length="231" mass="25097">MRIILFVLTAFYFLASPSLAADPKALREVVALAREVCGEYQRAGSKSDFELSGTAQAKVRGLFSNFVDAGIEGTAKTSGAEYDNVVRDELANELKSTRDCRQDMTKFFIEKLDLSSTDGGGDSGRQVARLGYDLSGTWSYTGTCPNGFSNVPVQGEFQMQRVSDTQYAGQAYSSLGLTGQFQSTVSGSNVRSDIQWSDYSYETAHGQLSPDGQVMEITDTAGCRTRAFLVN</sequence>
<dbReference type="Proteomes" id="UP000199658">
    <property type="component" value="Unassembled WGS sequence"/>
</dbReference>
<dbReference type="EMBL" id="FOYO01000001">
    <property type="protein sequence ID" value="SFR60013.1"/>
    <property type="molecule type" value="Genomic_DNA"/>
</dbReference>
<accession>A0A1I6HZY7</accession>